<dbReference type="AlphaFoldDB" id="W7CY88"/>
<dbReference type="EMBL" id="AODM01000083">
    <property type="protein sequence ID" value="EUJ44534.1"/>
    <property type="molecule type" value="Genomic_DNA"/>
</dbReference>
<evidence type="ECO:0000313" key="1">
    <source>
        <dbReference type="EMBL" id="EUJ44534.1"/>
    </source>
</evidence>
<gene>
    <name evidence="1" type="ORF">MCOL2_19841</name>
</gene>
<evidence type="ECO:0000313" key="2">
    <source>
        <dbReference type="Proteomes" id="UP000019241"/>
    </source>
</evidence>
<accession>W7CY88</accession>
<dbReference type="Proteomes" id="UP000019241">
    <property type="component" value="Unassembled WGS sequence"/>
</dbReference>
<sequence>MDYISELENVYMLGETSREAIPILERIIMHADANHDISIGREARELLVEAATFNGESTKLLQAFSWLVNQYEEGNPEMNAFDMLWRYKWVGEEIPYFDSISKIQIEALLKDMKLKFEQQNFSLQPYYKVKTLVSIYTGDKEGAAIYFDKWQHTKGDYMSDCKACDTHEKAHYYVFMGEYKKAIQIAQPILKGKQKCAEVPHLTYGIMAEANLALGNIEEAEECIKKGYPLVKGHSGLLLPLASIIRTLVKLGKNKEALEVFKENEQIVWGNESNLTSFLVLLAAYPLIQEENKRKQIEMQAYKFDERNENTYFQDQL</sequence>
<organism evidence="1 2">
    <name type="scientific">Listeria fleischmannii FSL S10-1203</name>
    <dbReference type="NCBI Taxonomy" id="1265822"/>
    <lineage>
        <taxon>Bacteria</taxon>
        <taxon>Bacillati</taxon>
        <taxon>Bacillota</taxon>
        <taxon>Bacilli</taxon>
        <taxon>Bacillales</taxon>
        <taxon>Listeriaceae</taxon>
        <taxon>Listeria</taxon>
    </lineage>
</organism>
<dbReference type="Gene3D" id="1.25.40.10">
    <property type="entry name" value="Tetratricopeptide repeat domain"/>
    <property type="match status" value="1"/>
</dbReference>
<dbReference type="RefSeq" id="WP_036065379.1">
    <property type="nucleotide sequence ID" value="NZ_AODM01000083.1"/>
</dbReference>
<dbReference type="PATRIC" id="fig|1265822.4.peg.4050"/>
<dbReference type="SUPFAM" id="SSF48452">
    <property type="entry name" value="TPR-like"/>
    <property type="match status" value="1"/>
</dbReference>
<proteinExistence type="predicted"/>
<protein>
    <recommendedName>
        <fullName evidence="3">Tetratricopeptide repeat protein</fullName>
    </recommendedName>
</protein>
<name>W7CY88_9LIST</name>
<evidence type="ECO:0008006" key="3">
    <source>
        <dbReference type="Google" id="ProtNLM"/>
    </source>
</evidence>
<reference evidence="1 2" key="1">
    <citation type="submission" date="2012-12" db="EMBL/GenBank/DDBJ databases">
        <title>Novel taxa of Listeriaceae from agricultural environments in the United States.</title>
        <authorList>
            <person name="den Bakker H.C."/>
            <person name="Allred A."/>
            <person name="Warchocki S."/>
            <person name="Wright E.M."/>
            <person name="Burrell A."/>
            <person name="Nightingale K.K."/>
            <person name="Kephart D."/>
            <person name="Wiedmann M."/>
        </authorList>
    </citation>
    <scope>NUCLEOTIDE SEQUENCE [LARGE SCALE GENOMIC DNA]</scope>
    <source>
        <strain evidence="1 2">FSL S10-1203</strain>
    </source>
</reference>
<dbReference type="InterPro" id="IPR011990">
    <property type="entry name" value="TPR-like_helical_dom_sf"/>
</dbReference>
<comment type="caution">
    <text evidence="1">The sequence shown here is derived from an EMBL/GenBank/DDBJ whole genome shotgun (WGS) entry which is preliminary data.</text>
</comment>